<dbReference type="RefSeq" id="WP_190837717.1">
    <property type="nucleotide sequence ID" value="NZ_CAWPPI010000125.1"/>
</dbReference>
<keyword evidence="2" id="KW-1185">Reference proteome</keyword>
<comment type="caution">
    <text evidence="1">The sequence shown here is derived from an EMBL/GenBank/DDBJ whole genome shotgun (WGS) entry which is preliminary data.</text>
</comment>
<reference evidence="1" key="1">
    <citation type="submission" date="2020-09" db="EMBL/GenBank/DDBJ databases">
        <title>Iningainema tapete sp. nov. (Scytonemataceae, Cyanobacteria) from greenhouses in central Florida (USA) produces two types of nodularin with biosynthetic potential for microcystin-LR and anabaenopeptins.</title>
        <authorList>
            <person name="Berthold D.E."/>
            <person name="Lefler F.W."/>
            <person name="Huang I.-S."/>
            <person name="Abdulla H."/>
            <person name="Zimba P.V."/>
            <person name="Laughinghouse H.D. IV."/>
        </authorList>
    </citation>
    <scope>NUCLEOTIDE SEQUENCE</scope>
    <source>
        <strain evidence="1">BLCCT55</strain>
    </source>
</reference>
<proteinExistence type="predicted"/>
<accession>A0A8J6XV09</accession>
<dbReference type="EMBL" id="JACXAE010000125">
    <property type="protein sequence ID" value="MBD2778251.1"/>
    <property type="molecule type" value="Genomic_DNA"/>
</dbReference>
<name>A0A8J6XV09_9CYAN</name>
<dbReference type="Proteomes" id="UP000629098">
    <property type="component" value="Unassembled WGS sequence"/>
</dbReference>
<dbReference type="AlphaFoldDB" id="A0A8J6XV09"/>
<evidence type="ECO:0000313" key="1">
    <source>
        <dbReference type="EMBL" id="MBD2778251.1"/>
    </source>
</evidence>
<evidence type="ECO:0000313" key="2">
    <source>
        <dbReference type="Proteomes" id="UP000629098"/>
    </source>
</evidence>
<organism evidence="1 2">
    <name type="scientific">Iningainema tapete BLCC-T55</name>
    <dbReference type="NCBI Taxonomy" id="2748662"/>
    <lineage>
        <taxon>Bacteria</taxon>
        <taxon>Bacillati</taxon>
        <taxon>Cyanobacteriota</taxon>
        <taxon>Cyanophyceae</taxon>
        <taxon>Nostocales</taxon>
        <taxon>Scytonemataceae</taxon>
        <taxon>Iningainema tapete</taxon>
    </lineage>
</organism>
<protein>
    <submittedName>
        <fullName evidence="1">Uncharacterized protein</fullName>
    </submittedName>
</protein>
<sequence length="282" mass="32663">MSLTSEINNKNSAIRKWFESKFNSTIAKLLANHNQIMAQQPRILPSLKEVDFALCGHAVSYFLKKYLSLKTKDENWIYNTLAYAGAKMLNVEHIIEYCATGDNALDSEALKCILLGSLERYKRSGIKHEILQPFLQGQNQLNLETKYFKKWLPTIRDVSAIIESVPHSWHVVDDKVQGKIIPHATFTLSNYIGGADCLVCGDALIDIRTTVKRCPFTLENFYQQISYVLLDYDDQYGIQQLIWFYSRQDKCILLPHKQTLPRFAITKKRIQNHDFRKLQLRT</sequence>
<gene>
    <name evidence="1" type="ORF">ICL16_40980</name>
</gene>